<keyword evidence="6" id="KW-1185">Reference proteome</keyword>
<dbReference type="GO" id="GO:0030313">
    <property type="term" value="C:cell envelope"/>
    <property type="evidence" value="ECO:0007669"/>
    <property type="project" value="TreeGrafter"/>
</dbReference>
<dbReference type="GO" id="GO:0060003">
    <property type="term" value="P:copper ion export"/>
    <property type="evidence" value="ECO:0007669"/>
    <property type="project" value="TreeGrafter"/>
</dbReference>
<feature type="coiled-coil region" evidence="3">
    <location>
        <begin position="136"/>
        <end position="163"/>
    </location>
</feature>
<dbReference type="SUPFAM" id="SSF111369">
    <property type="entry name" value="HlyD-like secretion proteins"/>
    <property type="match status" value="1"/>
</dbReference>
<dbReference type="PANTHER" id="PTHR30097">
    <property type="entry name" value="CATION EFFLUX SYSTEM PROTEIN CUSB"/>
    <property type="match status" value="1"/>
</dbReference>
<dbReference type="Gene3D" id="2.40.420.20">
    <property type="match status" value="1"/>
</dbReference>
<dbReference type="InterPro" id="IPR051909">
    <property type="entry name" value="MFP_Cation_Efflux"/>
</dbReference>
<keyword evidence="3" id="KW-0175">Coiled coil</keyword>
<dbReference type="Gene3D" id="2.40.30.170">
    <property type="match status" value="1"/>
</dbReference>
<reference evidence="5 6" key="1">
    <citation type="journal article" date="2015" name="Stand. Genomic Sci.">
        <title>Genomic Encyclopedia of Bacterial and Archaeal Type Strains, Phase III: the genomes of soil and plant-associated and newly described type strains.</title>
        <authorList>
            <person name="Whitman W.B."/>
            <person name="Woyke T."/>
            <person name="Klenk H.P."/>
            <person name="Zhou Y."/>
            <person name="Lilburn T.G."/>
            <person name="Beck B.J."/>
            <person name="De Vos P."/>
            <person name="Vandamme P."/>
            <person name="Eisen J.A."/>
            <person name="Garrity G."/>
            <person name="Hugenholtz P."/>
            <person name="Kyrpides N.C."/>
        </authorList>
    </citation>
    <scope>NUCLEOTIDE SEQUENCE [LARGE SCALE GENOMIC DNA]</scope>
    <source>
        <strain evidence="5 6">CGMCC 1.7271</strain>
    </source>
</reference>
<name>A0A562SAN0_9BACT</name>
<evidence type="ECO:0000256" key="3">
    <source>
        <dbReference type="SAM" id="Coils"/>
    </source>
</evidence>
<evidence type="ECO:0000256" key="1">
    <source>
        <dbReference type="ARBA" id="ARBA00009477"/>
    </source>
</evidence>
<sequence length="404" mass="44913">MKQKFLSSLVILTTAAICLSSCSSKGSAEAAPAEETKTEEADMVDLSEDQFKTVNIQYGAVEDKNLSSIIRASGVLDVPPQQLLTVSSPYGGTLKNTDLLQGKPVVKGEVIAVLENPEFIQLQQDYLDYKSQLVYLKEELERQQELAKENVNAKKTVQKASSEYNSMMARVQGLKSKLQLININPDKINPGNISGRANIYAPITGYVTKVLVNIGKFVNANQELFEIVDTRHLHAELIIFEKDVPKLKIGQKIRFVLNNETKERFAEVHLIGREISAERTVRVHGHLLQEDKNLLPGMYLKAIVETGVATTTALPDKAIVQSAGKSYIFIASEEMKEEKKPDDADKNATVEKHIAFKRIEVTTDISENGYTEVILPEGFDRNSKVVVNGAYDLLSKMNNVEEEE</sequence>
<dbReference type="PANTHER" id="PTHR30097:SF4">
    <property type="entry name" value="SLR6042 PROTEIN"/>
    <property type="match status" value="1"/>
</dbReference>
<proteinExistence type="inferred from homology"/>
<keyword evidence="4" id="KW-0732">Signal</keyword>
<dbReference type="AlphaFoldDB" id="A0A562SAN0"/>
<evidence type="ECO:0000313" key="5">
    <source>
        <dbReference type="EMBL" id="TWI77676.1"/>
    </source>
</evidence>
<gene>
    <name evidence="5" type="ORF">IQ13_4275</name>
</gene>
<evidence type="ECO:0000313" key="6">
    <source>
        <dbReference type="Proteomes" id="UP000316167"/>
    </source>
</evidence>
<dbReference type="OrthoDB" id="9814657at2"/>
<organism evidence="5 6">
    <name type="scientific">Lacibacter cauensis</name>
    <dbReference type="NCBI Taxonomy" id="510947"/>
    <lineage>
        <taxon>Bacteria</taxon>
        <taxon>Pseudomonadati</taxon>
        <taxon>Bacteroidota</taxon>
        <taxon>Chitinophagia</taxon>
        <taxon>Chitinophagales</taxon>
        <taxon>Chitinophagaceae</taxon>
        <taxon>Lacibacter</taxon>
    </lineage>
</organism>
<accession>A0A562SAN0</accession>
<dbReference type="RefSeq" id="WP_144888726.1">
    <property type="nucleotide sequence ID" value="NZ_VLLE01000009.1"/>
</dbReference>
<dbReference type="InterPro" id="IPR006143">
    <property type="entry name" value="RND_pump_MFP"/>
</dbReference>
<keyword evidence="2" id="KW-0813">Transport</keyword>
<dbReference type="Gene3D" id="2.40.50.100">
    <property type="match status" value="1"/>
</dbReference>
<protein>
    <submittedName>
        <fullName evidence="5">Cobalt-zinc-cadmium efflux system membrane fusion protein</fullName>
    </submittedName>
</protein>
<feature type="signal peptide" evidence="4">
    <location>
        <begin position="1"/>
        <end position="30"/>
    </location>
</feature>
<dbReference type="NCBIfam" id="TIGR01730">
    <property type="entry name" value="RND_mfp"/>
    <property type="match status" value="1"/>
</dbReference>
<dbReference type="Proteomes" id="UP000316167">
    <property type="component" value="Unassembled WGS sequence"/>
</dbReference>
<dbReference type="EMBL" id="VLLE01000009">
    <property type="protein sequence ID" value="TWI77676.1"/>
    <property type="molecule type" value="Genomic_DNA"/>
</dbReference>
<comment type="similarity">
    <text evidence="1">Belongs to the membrane fusion protein (MFP) (TC 8.A.1) family.</text>
</comment>
<evidence type="ECO:0000256" key="4">
    <source>
        <dbReference type="SAM" id="SignalP"/>
    </source>
</evidence>
<dbReference type="GO" id="GO:0022857">
    <property type="term" value="F:transmembrane transporter activity"/>
    <property type="evidence" value="ECO:0007669"/>
    <property type="project" value="InterPro"/>
</dbReference>
<dbReference type="GO" id="GO:0016020">
    <property type="term" value="C:membrane"/>
    <property type="evidence" value="ECO:0007669"/>
    <property type="project" value="InterPro"/>
</dbReference>
<dbReference type="Gene3D" id="1.10.287.470">
    <property type="entry name" value="Helix hairpin bin"/>
    <property type="match status" value="1"/>
</dbReference>
<comment type="caution">
    <text evidence="5">The sequence shown here is derived from an EMBL/GenBank/DDBJ whole genome shotgun (WGS) entry which is preliminary data.</text>
</comment>
<feature type="chain" id="PRO_5021730218" evidence="4">
    <location>
        <begin position="31"/>
        <end position="404"/>
    </location>
</feature>
<evidence type="ECO:0000256" key="2">
    <source>
        <dbReference type="ARBA" id="ARBA00022448"/>
    </source>
</evidence>
<dbReference type="GO" id="GO:0015679">
    <property type="term" value="P:plasma membrane copper ion transport"/>
    <property type="evidence" value="ECO:0007669"/>
    <property type="project" value="TreeGrafter"/>
</dbReference>